<reference evidence="1" key="1">
    <citation type="journal article" date="2020" name="New Phytol.">
        <title>Comparative genomics reveals dynamic genome evolution in host specialist ectomycorrhizal fungi.</title>
        <authorList>
            <person name="Lofgren L.A."/>
            <person name="Nguyen N.H."/>
            <person name="Vilgalys R."/>
            <person name="Ruytinx J."/>
            <person name="Liao H.L."/>
            <person name="Branco S."/>
            <person name="Kuo A."/>
            <person name="LaButti K."/>
            <person name="Lipzen A."/>
            <person name="Andreopoulos W."/>
            <person name="Pangilinan J."/>
            <person name="Riley R."/>
            <person name="Hundley H."/>
            <person name="Na H."/>
            <person name="Barry K."/>
            <person name="Grigoriev I.V."/>
            <person name="Stajich J.E."/>
            <person name="Kennedy P.G."/>
        </authorList>
    </citation>
    <scope>NUCLEOTIDE SEQUENCE</scope>
    <source>
        <strain evidence="1">FC203</strain>
    </source>
</reference>
<dbReference type="RefSeq" id="XP_041225278.1">
    <property type="nucleotide sequence ID" value="XM_041361882.1"/>
</dbReference>
<name>A0AAD4HHF9_9AGAM</name>
<evidence type="ECO:0000313" key="2">
    <source>
        <dbReference type="EMBL" id="KAG1899702.1"/>
    </source>
</evidence>
<evidence type="ECO:0000313" key="1">
    <source>
        <dbReference type="EMBL" id="KAG1895634.1"/>
    </source>
</evidence>
<sequence length="86" mass="9520">MRTRNRGRLQPSLLRLVSPSNTMAWPTNSPEIQHHVSSLLGVLTLLPSEHPSVKSRIISNLFNATPRCSALRLPIETTLLKVAANI</sequence>
<dbReference type="Proteomes" id="UP001195769">
    <property type="component" value="Unassembled WGS sequence"/>
</dbReference>
<dbReference type="GeneID" id="64656180"/>
<organism evidence="1 3">
    <name type="scientific">Suillus fuscotomentosus</name>
    <dbReference type="NCBI Taxonomy" id="1912939"/>
    <lineage>
        <taxon>Eukaryota</taxon>
        <taxon>Fungi</taxon>
        <taxon>Dikarya</taxon>
        <taxon>Basidiomycota</taxon>
        <taxon>Agaricomycotina</taxon>
        <taxon>Agaricomycetes</taxon>
        <taxon>Agaricomycetidae</taxon>
        <taxon>Boletales</taxon>
        <taxon>Suillineae</taxon>
        <taxon>Suillaceae</taxon>
        <taxon>Suillus</taxon>
    </lineage>
</organism>
<proteinExistence type="predicted"/>
<evidence type="ECO:0000313" key="3">
    <source>
        <dbReference type="Proteomes" id="UP001195769"/>
    </source>
</evidence>
<dbReference type="AlphaFoldDB" id="A0AAD4HHF9"/>
<accession>A0AAD4HHF9</accession>
<comment type="caution">
    <text evidence="1">The sequence shown here is derived from an EMBL/GenBank/DDBJ whole genome shotgun (WGS) entry which is preliminary data.</text>
</comment>
<protein>
    <submittedName>
        <fullName evidence="1">Uncharacterized protein</fullName>
    </submittedName>
</protein>
<dbReference type="EMBL" id="JABBWK010000064">
    <property type="protein sequence ID" value="KAG1895634.1"/>
    <property type="molecule type" value="Genomic_DNA"/>
</dbReference>
<keyword evidence="3" id="KW-1185">Reference proteome</keyword>
<dbReference type="EMBL" id="JABBWK010000031">
    <property type="protein sequence ID" value="KAG1899702.1"/>
    <property type="molecule type" value="Genomic_DNA"/>
</dbReference>
<gene>
    <name evidence="2" type="ORF">F5891DRAFT_1038084</name>
    <name evidence="1" type="ORF">F5891DRAFT_1057401</name>
</gene>